<dbReference type="EMBL" id="GBXM01078547">
    <property type="protein sequence ID" value="JAH30030.1"/>
    <property type="molecule type" value="Transcribed_RNA"/>
</dbReference>
<sequence>MQAHVSIHALIFTATNS</sequence>
<reference evidence="1" key="1">
    <citation type="submission" date="2014-11" db="EMBL/GenBank/DDBJ databases">
        <authorList>
            <person name="Amaro Gonzalez C."/>
        </authorList>
    </citation>
    <scope>NUCLEOTIDE SEQUENCE</scope>
</reference>
<accession>A0A0E9RNN0</accession>
<reference evidence="1" key="2">
    <citation type="journal article" date="2015" name="Fish Shellfish Immunol.">
        <title>Early steps in the European eel (Anguilla anguilla)-Vibrio vulnificus interaction in the gills: Role of the RtxA13 toxin.</title>
        <authorList>
            <person name="Callol A."/>
            <person name="Pajuelo D."/>
            <person name="Ebbesson L."/>
            <person name="Teles M."/>
            <person name="MacKenzie S."/>
            <person name="Amaro C."/>
        </authorList>
    </citation>
    <scope>NUCLEOTIDE SEQUENCE</scope>
</reference>
<protein>
    <submittedName>
        <fullName evidence="1">Uncharacterized protein</fullName>
    </submittedName>
</protein>
<name>A0A0E9RNN0_ANGAN</name>
<organism evidence="1">
    <name type="scientific">Anguilla anguilla</name>
    <name type="common">European freshwater eel</name>
    <name type="synonym">Muraena anguilla</name>
    <dbReference type="NCBI Taxonomy" id="7936"/>
    <lineage>
        <taxon>Eukaryota</taxon>
        <taxon>Metazoa</taxon>
        <taxon>Chordata</taxon>
        <taxon>Craniata</taxon>
        <taxon>Vertebrata</taxon>
        <taxon>Euteleostomi</taxon>
        <taxon>Actinopterygii</taxon>
        <taxon>Neopterygii</taxon>
        <taxon>Teleostei</taxon>
        <taxon>Anguilliformes</taxon>
        <taxon>Anguillidae</taxon>
        <taxon>Anguilla</taxon>
    </lineage>
</organism>
<dbReference type="AlphaFoldDB" id="A0A0E9RNN0"/>
<evidence type="ECO:0000313" key="1">
    <source>
        <dbReference type="EMBL" id="JAH30030.1"/>
    </source>
</evidence>
<proteinExistence type="predicted"/>